<sequence length="136" mass="14856">MSNALIIIIYNAPAGEQTQKKRNHPAAVAKTERDGNFTLPDDVLSLTIDLRLASANLLWAVGRRAAGAGVPTLIIRMVPRLAPGTFEKFMGTKYRRTFSSNLAESAELRAARVRLKLEIRINLRLRPTPAPPPSGG</sequence>
<gene>
    <name evidence="1" type="ORF">EVAR_33385_1</name>
</gene>
<comment type="caution">
    <text evidence="1">The sequence shown here is derived from an EMBL/GenBank/DDBJ whole genome shotgun (WGS) entry which is preliminary data.</text>
</comment>
<reference evidence="1 2" key="1">
    <citation type="journal article" date="2019" name="Commun. Biol.">
        <title>The bagworm genome reveals a unique fibroin gene that provides high tensile strength.</title>
        <authorList>
            <person name="Kono N."/>
            <person name="Nakamura H."/>
            <person name="Ohtoshi R."/>
            <person name="Tomita M."/>
            <person name="Numata K."/>
            <person name="Arakawa K."/>
        </authorList>
    </citation>
    <scope>NUCLEOTIDE SEQUENCE [LARGE SCALE GENOMIC DNA]</scope>
</reference>
<keyword evidence="2" id="KW-1185">Reference proteome</keyword>
<proteinExistence type="predicted"/>
<dbReference type="Proteomes" id="UP000299102">
    <property type="component" value="Unassembled WGS sequence"/>
</dbReference>
<name>A0A4C1X2E5_EUMVA</name>
<protein>
    <submittedName>
        <fullName evidence="1">Uncharacterized protein</fullName>
    </submittedName>
</protein>
<dbReference type="EMBL" id="BGZK01000709">
    <property type="protein sequence ID" value="GBP57142.1"/>
    <property type="molecule type" value="Genomic_DNA"/>
</dbReference>
<accession>A0A4C1X2E5</accession>
<evidence type="ECO:0000313" key="1">
    <source>
        <dbReference type="EMBL" id="GBP57142.1"/>
    </source>
</evidence>
<organism evidence="1 2">
    <name type="scientific">Eumeta variegata</name>
    <name type="common">Bagworm moth</name>
    <name type="synonym">Eumeta japonica</name>
    <dbReference type="NCBI Taxonomy" id="151549"/>
    <lineage>
        <taxon>Eukaryota</taxon>
        <taxon>Metazoa</taxon>
        <taxon>Ecdysozoa</taxon>
        <taxon>Arthropoda</taxon>
        <taxon>Hexapoda</taxon>
        <taxon>Insecta</taxon>
        <taxon>Pterygota</taxon>
        <taxon>Neoptera</taxon>
        <taxon>Endopterygota</taxon>
        <taxon>Lepidoptera</taxon>
        <taxon>Glossata</taxon>
        <taxon>Ditrysia</taxon>
        <taxon>Tineoidea</taxon>
        <taxon>Psychidae</taxon>
        <taxon>Oiketicinae</taxon>
        <taxon>Eumeta</taxon>
    </lineage>
</organism>
<evidence type="ECO:0000313" key="2">
    <source>
        <dbReference type="Proteomes" id="UP000299102"/>
    </source>
</evidence>
<dbReference type="AlphaFoldDB" id="A0A4C1X2E5"/>